<keyword evidence="9" id="KW-0342">GTP-binding</keyword>
<keyword evidence="5" id="KW-0021">Allosteric enzyme</keyword>
<dbReference type="SUPFAM" id="SSF53271">
    <property type="entry name" value="PRTase-like"/>
    <property type="match status" value="1"/>
</dbReference>
<evidence type="ECO:0000256" key="5">
    <source>
        <dbReference type="ARBA" id="ARBA00022533"/>
    </source>
</evidence>
<evidence type="ECO:0000256" key="4">
    <source>
        <dbReference type="ARBA" id="ARBA00011894"/>
    </source>
</evidence>
<evidence type="ECO:0000256" key="10">
    <source>
        <dbReference type="ARBA" id="ARBA00031082"/>
    </source>
</evidence>
<dbReference type="AlphaFoldDB" id="A0A1W1EEX0"/>
<evidence type="ECO:0000256" key="6">
    <source>
        <dbReference type="ARBA" id="ARBA00022676"/>
    </source>
</evidence>
<dbReference type="EMBL" id="FPKX01000055">
    <property type="protein sequence ID" value="SFZ98563.1"/>
    <property type="molecule type" value="Genomic_DNA"/>
</dbReference>
<accession>A0A1W1EEX0</accession>
<evidence type="ECO:0000256" key="9">
    <source>
        <dbReference type="ARBA" id="ARBA00023134"/>
    </source>
</evidence>
<keyword evidence="8" id="KW-0547">Nucleotide-binding</keyword>
<dbReference type="Gene3D" id="3.40.50.2020">
    <property type="match status" value="1"/>
</dbReference>
<sequence length="207" mass="23206">MIHELSNPVITNLISQLRDSKTESLRFRQIIQDLARLLAYESFKLINLEDKKIDTWLGEKSFPFIKEDDLMFIPILRAGLPMLDPVTEMFPNSTSGFLAMARDETTHESVLYYDKVPECTGKVVVLLDPMVATGGSLADAIEFVKKHKPKKIISLNIIGAPEGLAVIEKSHSDIDLFIAQIDEKLNEDKFIIPGLGDAGDRAYNTNE</sequence>
<gene>
    <name evidence="12" type="ORF">MNB_SV-5-1546</name>
</gene>
<dbReference type="Pfam" id="PF14681">
    <property type="entry name" value="UPRTase"/>
    <property type="match status" value="1"/>
</dbReference>
<dbReference type="NCBIfam" id="TIGR01091">
    <property type="entry name" value="upp"/>
    <property type="match status" value="1"/>
</dbReference>
<evidence type="ECO:0000313" key="12">
    <source>
        <dbReference type="EMBL" id="SFZ98563.1"/>
    </source>
</evidence>
<dbReference type="InterPro" id="IPR000836">
    <property type="entry name" value="PRTase_dom"/>
</dbReference>
<dbReference type="GO" id="GO:0006223">
    <property type="term" value="P:uracil salvage"/>
    <property type="evidence" value="ECO:0007669"/>
    <property type="project" value="InterPro"/>
</dbReference>
<dbReference type="InterPro" id="IPR029057">
    <property type="entry name" value="PRTase-like"/>
</dbReference>
<evidence type="ECO:0000256" key="8">
    <source>
        <dbReference type="ARBA" id="ARBA00022741"/>
    </source>
</evidence>
<name>A0A1W1EEX0_9ZZZZ</name>
<dbReference type="GO" id="GO:0004845">
    <property type="term" value="F:uracil phosphoribosyltransferase activity"/>
    <property type="evidence" value="ECO:0007669"/>
    <property type="project" value="UniProtKB-EC"/>
</dbReference>
<dbReference type="EC" id="2.4.2.9" evidence="4"/>
<dbReference type="UniPathway" id="UPA00574">
    <property type="reaction ID" value="UER00636"/>
</dbReference>
<evidence type="ECO:0000256" key="2">
    <source>
        <dbReference type="ARBA" id="ARBA00005180"/>
    </source>
</evidence>
<proteinExistence type="inferred from homology"/>
<keyword evidence="7 12" id="KW-0808">Transferase</keyword>
<organism evidence="12">
    <name type="scientific">hydrothermal vent metagenome</name>
    <dbReference type="NCBI Taxonomy" id="652676"/>
    <lineage>
        <taxon>unclassified sequences</taxon>
        <taxon>metagenomes</taxon>
        <taxon>ecological metagenomes</taxon>
    </lineage>
</organism>
<dbReference type="NCBIfam" id="NF001097">
    <property type="entry name" value="PRK00129.1"/>
    <property type="match status" value="1"/>
</dbReference>
<dbReference type="FunFam" id="3.40.50.2020:FF:000023">
    <property type="entry name" value="Probable uracil phosphoribosyltransferase"/>
    <property type="match status" value="1"/>
</dbReference>
<dbReference type="GO" id="GO:0044206">
    <property type="term" value="P:UMP salvage"/>
    <property type="evidence" value="ECO:0007669"/>
    <property type="project" value="UniProtKB-UniPathway"/>
</dbReference>
<dbReference type="InterPro" id="IPR005765">
    <property type="entry name" value="UPRT"/>
</dbReference>
<keyword evidence="6 12" id="KW-0328">Glycosyltransferase</keyword>
<dbReference type="PANTHER" id="PTHR32315">
    <property type="entry name" value="ADENINE PHOSPHORIBOSYLTRANSFERASE"/>
    <property type="match status" value="1"/>
</dbReference>
<evidence type="ECO:0000256" key="3">
    <source>
        <dbReference type="ARBA" id="ARBA00009516"/>
    </source>
</evidence>
<comment type="similarity">
    <text evidence="3">Belongs to the UPRTase family.</text>
</comment>
<dbReference type="InterPro" id="IPR050054">
    <property type="entry name" value="UPRTase/APRTase"/>
</dbReference>
<protein>
    <recommendedName>
        <fullName evidence="4">uracil phosphoribosyltransferase</fullName>
        <ecNumber evidence="4">2.4.2.9</ecNumber>
    </recommendedName>
    <alternativeName>
        <fullName evidence="10">UMP pyrophosphorylase</fullName>
    </alternativeName>
</protein>
<comment type="pathway">
    <text evidence="2">Pyrimidine metabolism; UMP biosynthesis via salvage pathway; UMP from uracil: step 1/1.</text>
</comment>
<evidence type="ECO:0000256" key="7">
    <source>
        <dbReference type="ARBA" id="ARBA00022679"/>
    </source>
</evidence>
<feature type="domain" description="Phosphoribosyltransferase" evidence="11">
    <location>
        <begin position="6"/>
        <end position="205"/>
    </location>
</feature>
<evidence type="ECO:0000259" key="11">
    <source>
        <dbReference type="Pfam" id="PF14681"/>
    </source>
</evidence>
<dbReference type="GO" id="GO:0005525">
    <property type="term" value="F:GTP binding"/>
    <property type="evidence" value="ECO:0007669"/>
    <property type="project" value="UniProtKB-KW"/>
</dbReference>
<evidence type="ECO:0000256" key="1">
    <source>
        <dbReference type="ARBA" id="ARBA00001946"/>
    </source>
</evidence>
<reference evidence="12" key="1">
    <citation type="submission" date="2016-10" db="EMBL/GenBank/DDBJ databases">
        <authorList>
            <person name="de Groot N.N."/>
        </authorList>
    </citation>
    <scope>NUCLEOTIDE SEQUENCE</scope>
</reference>
<comment type="cofactor">
    <cofactor evidence="1">
        <name>Mg(2+)</name>
        <dbReference type="ChEBI" id="CHEBI:18420"/>
    </cofactor>
</comment>
<dbReference type="CDD" id="cd06223">
    <property type="entry name" value="PRTases_typeI"/>
    <property type="match status" value="1"/>
</dbReference>
<dbReference type="PANTHER" id="PTHR32315:SF4">
    <property type="entry name" value="URACIL PHOSPHORIBOSYLTRANSFERASE, CHLOROPLASTIC"/>
    <property type="match status" value="1"/>
</dbReference>